<dbReference type="RefSeq" id="WP_045548989.1">
    <property type="nucleotide sequence ID" value="NZ_JZDQ02000026.1"/>
</dbReference>
<sequence>MSFDTRNGTRGARQPTANPLLKLGNRLMMRRARKSDSTTAGMRLLVLTTIGKKTGEPRSSPLAWFPGDDGTWLVVASAGGAAKNPAWYYNLAAHPDRVTIELGGETIPVVAEQLHGEARARAWATIVSSAANFGSYEKKTDREIPVIQLTRA</sequence>
<dbReference type="NCBIfam" id="TIGR00026">
    <property type="entry name" value="hi_GC_TIGR00026"/>
    <property type="match status" value="1"/>
</dbReference>
<dbReference type="PANTHER" id="PTHR39428:SF1">
    <property type="entry name" value="F420H(2)-DEPENDENT QUINONE REDUCTASE RV1261C"/>
    <property type="match status" value="1"/>
</dbReference>
<dbReference type="InterPro" id="IPR012349">
    <property type="entry name" value="Split_barrel_FMN-bd"/>
</dbReference>
<dbReference type="SUPFAM" id="SSF50475">
    <property type="entry name" value="FMN-binding split barrel"/>
    <property type="match status" value="1"/>
</dbReference>
<name>A0A1J4N1F1_9ACTN</name>
<dbReference type="GO" id="GO:0070967">
    <property type="term" value="F:coenzyme F420 binding"/>
    <property type="evidence" value="ECO:0007669"/>
    <property type="project" value="TreeGrafter"/>
</dbReference>
<dbReference type="AlphaFoldDB" id="A0A1J4N1F1"/>
<gene>
    <name evidence="3" type="ORF">UG56_018250</name>
</gene>
<dbReference type="OrthoDB" id="8225825at2"/>
<evidence type="ECO:0000256" key="2">
    <source>
        <dbReference type="ARBA" id="ARBA00049106"/>
    </source>
</evidence>
<evidence type="ECO:0000313" key="3">
    <source>
        <dbReference type="EMBL" id="OIJ25354.1"/>
    </source>
</evidence>
<protein>
    <submittedName>
        <fullName evidence="3">Nitroreductase</fullName>
    </submittedName>
</protein>
<proteinExistence type="inferred from homology"/>
<dbReference type="PANTHER" id="PTHR39428">
    <property type="entry name" value="F420H(2)-DEPENDENT QUINONE REDUCTASE RV1261C"/>
    <property type="match status" value="1"/>
</dbReference>
<dbReference type="InterPro" id="IPR004378">
    <property type="entry name" value="F420H2_quin_Rdtase"/>
</dbReference>
<dbReference type="Proteomes" id="UP000033772">
    <property type="component" value="Unassembled WGS sequence"/>
</dbReference>
<comment type="catalytic activity">
    <reaction evidence="2">
        <text>oxidized coenzyme F420-(gamma-L-Glu)(n) + a quinol + H(+) = reduced coenzyme F420-(gamma-L-Glu)(n) + a quinone</text>
        <dbReference type="Rhea" id="RHEA:39663"/>
        <dbReference type="Rhea" id="RHEA-COMP:12939"/>
        <dbReference type="Rhea" id="RHEA-COMP:14378"/>
        <dbReference type="ChEBI" id="CHEBI:15378"/>
        <dbReference type="ChEBI" id="CHEBI:24646"/>
        <dbReference type="ChEBI" id="CHEBI:132124"/>
        <dbReference type="ChEBI" id="CHEBI:133980"/>
        <dbReference type="ChEBI" id="CHEBI:139511"/>
    </reaction>
</comment>
<dbReference type="STRING" id="1844.UG56_018250"/>
<dbReference type="GO" id="GO:0016491">
    <property type="term" value="F:oxidoreductase activity"/>
    <property type="evidence" value="ECO:0007669"/>
    <property type="project" value="InterPro"/>
</dbReference>
<accession>A0A1J4N1F1</accession>
<evidence type="ECO:0000313" key="4">
    <source>
        <dbReference type="Proteomes" id="UP000033772"/>
    </source>
</evidence>
<evidence type="ECO:0000256" key="1">
    <source>
        <dbReference type="ARBA" id="ARBA00008710"/>
    </source>
</evidence>
<organism evidence="3 4">
    <name type="scientific">Nocardioides luteus</name>
    <dbReference type="NCBI Taxonomy" id="1844"/>
    <lineage>
        <taxon>Bacteria</taxon>
        <taxon>Bacillati</taxon>
        <taxon>Actinomycetota</taxon>
        <taxon>Actinomycetes</taxon>
        <taxon>Propionibacteriales</taxon>
        <taxon>Nocardioidaceae</taxon>
        <taxon>Nocardioides</taxon>
    </lineage>
</organism>
<comment type="similarity">
    <text evidence="1">Belongs to the F420H(2)-dependent quinone reductase family.</text>
</comment>
<dbReference type="Pfam" id="PF04075">
    <property type="entry name" value="F420H2_quin_red"/>
    <property type="match status" value="1"/>
</dbReference>
<keyword evidence="4" id="KW-1185">Reference proteome</keyword>
<dbReference type="Gene3D" id="2.30.110.10">
    <property type="entry name" value="Electron Transport, Fmn-binding Protein, Chain A"/>
    <property type="match status" value="1"/>
</dbReference>
<dbReference type="EMBL" id="JZDQ02000026">
    <property type="protein sequence ID" value="OIJ25354.1"/>
    <property type="molecule type" value="Genomic_DNA"/>
</dbReference>
<reference evidence="3" key="1">
    <citation type="submission" date="2016-10" db="EMBL/GenBank/DDBJ databases">
        <title>Draft Genome Sequence of Nocardioides luteus Strain BAFB, an Alkane-Degrading Bacterium Isolated from JP-7 Polluted Soil.</title>
        <authorList>
            <person name="Brown L."/>
            <person name="Ruiz O.N."/>
            <person name="Gunasekera T."/>
        </authorList>
    </citation>
    <scope>NUCLEOTIDE SEQUENCE [LARGE SCALE GENOMIC DNA]</scope>
    <source>
        <strain evidence="3">BAFB</strain>
    </source>
</reference>
<dbReference type="GO" id="GO:0005886">
    <property type="term" value="C:plasma membrane"/>
    <property type="evidence" value="ECO:0007669"/>
    <property type="project" value="TreeGrafter"/>
</dbReference>
<comment type="caution">
    <text evidence="3">The sequence shown here is derived from an EMBL/GenBank/DDBJ whole genome shotgun (WGS) entry which is preliminary data.</text>
</comment>